<evidence type="ECO:0000256" key="3">
    <source>
        <dbReference type="ARBA" id="ARBA00023163"/>
    </source>
</evidence>
<dbReference type="GO" id="GO:0003677">
    <property type="term" value="F:DNA binding"/>
    <property type="evidence" value="ECO:0007669"/>
    <property type="project" value="UniProtKB-UniRule"/>
</dbReference>
<dbReference type="PANTHER" id="PTHR47506">
    <property type="entry name" value="TRANSCRIPTIONAL REGULATORY PROTEIN"/>
    <property type="match status" value="1"/>
</dbReference>
<dbReference type="PANTHER" id="PTHR47506:SF1">
    <property type="entry name" value="HTH-TYPE TRANSCRIPTIONAL REGULATOR YJDC"/>
    <property type="match status" value="1"/>
</dbReference>
<dbReference type="InterPro" id="IPR036271">
    <property type="entry name" value="Tet_transcr_reg_TetR-rel_C_sf"/>
</dbReference>
<proteinExistence type="predicted"/>
<keyword evidence="1" id="KW-0805">Transcription regulation</keyword>
<dbReference type="AlphaFoldDB" id="A0A417XSE7"/>
<accession>A0A417XSE7</accession>
<feature type="domain" description="HTH tetR-type" evidence="5">
    <location>
        <begin position="6"/>
        <end position="66"/>
    </location>
</feature>
<keyword evidence="2 4" id="KW-0238">DNA-binding</keyword>
<reference evidence="6 7" key="1">
    <citation type="submission" date="2018-09" db="EMBL/GenBank/DDBJ databases">
        <title>Genome sequencing of Nocardioides immobilis CCTCC AB 2017083 for comparison to Nocardioides silvaticus.</title>
        <authorList>
            <person name="Li C."/>
            <person name="Wang G."/>
        </authorList>
    </citation>
    <scope>NUCLEOTIDE SEQUENCE [LARGE SCALE GENOMIC DNA]</scope>
    <source>
        <strain evidence="6 7">CCTCC AB 2017083</strain>
    </source>
</reference>
<evidence type="ECO:0000256" key="2">
    <source>
        <dbReference type="ARBA" id="ARBA00023125"/>
    </source>
</evidence>
<sequence length="198" mass="21664">MAPKRPSARERLLQTADRLFYAEGVHAVGIDRIIEEAGVAKGSLFYNFANKEALVEAYLDGRDQQRRTRVQKYLDVLEDPLEKILAVFDALQEAVELPGWNGCPFANANAEAPAGGMEAHALKRFRGWMSDLLLGLTREVGFKDPSTVASKLVVLYDGAVANSNLDAHPGAVRIARDMAAQVLSDAVRDSGDRKPSRV</sequence>
<dbReference type="SUPFAM" id="SSF48498">
    <property type="entry name" value="Tetracyclin repressor-like, C-terminal domain"/>
    <property type="match status" value="1"/>
</dbReference>
<gene>
    <name evidence="6" type="ORF">D0Z08_30730</name>
</gene>
<dbReference type="EMBL" id="QXGH01000052">
    <property type="protein sequence ID" value="RHW23250.1"/>
    <property type="molecule type" value="Genomic_DNA"/>
</dbReference>
<dbReference type="Gene3D" id="1.10.357.10">
    <property type="entry name" value="Tetracycline Repressor, domain 2"/>
    <property type="match status" value="1"/>
</dbReference>
<evidence type="ECO:0000313" key="6">
    <source>
        <dbReference type="EMBL" id="RHW23250.1"/>
    </source>
</evidence>
<keyword evidence="7" id="KW-1185">Reference proteome</keyword>
<dbReference type="Proteomes" id="UP000283644">
    <property type="component" value="Unassembled WGS sequence"/>
</dbReference>
<evidence type="ECO:0000313" key="7">
    <source>
        <dbReference type="Proteomes" id="UP000283644"/>
    </source>
</evidence>
<evidence type="ECO:0000256" key="1">
    <source>
        <dbReference type="ARBA" id="ARBA00023015"/>
    </source>
</evidence>
<dbReference type="InterPro" id="IPR009057">
    <property type="entry name" value="Homeodomain-like_sf"/>
</dbReference>
<dbReference type="InterPro" id="IPR001647">
    <property type="entry name" value="HTH_TetR"/>
</dbReference>
<dbReference type="OrthoDB" id="4214267at2"/>
<name>A0A417XSE7_9ACTN</name>
<organism evidence="6 7">
    <name type="scientific">Nocardioides immobilis</name>
    <dbReference type="NCBI Taxonomy" id="2049295"/>
    <lineage>
        <taxon>Bacteria</taxon>
        <taxon>Bacillati</taxon>
        <taxon>Actinomycetota</taxon>
        <taxon>Actinomycetes</taxon>
        <taxon>Propionibacteriales</taxon>
        <taxon>Nocardioidaceae</taxon>
        <taxon>Nocardioides</taxon>
    </lineage>
</organism>
<evidence type="ECO:0000256" key="4">
    <source>
        <dbReference type="PROSITE-ProRule" id="PRU00335"/>
    </source>
</evidence>
<dbReference type="SUPFAM" id="SSF46689">
    <property type="entry name" value="Homeodomain-like"/>
    <property type="match status" value="1"/>
</dbReference>
<feature type="DNA-binding region" description="H-T-H motif" evidence="4">
    <location>
        <begin position="29"/>
        <end position="48"/>
    </location>
</feature>
<dbReference type="RefSeq" id="WP_118929091.1">
    <property type="nucleotide sequence ID" value="NZ_QXGH01000052.1"/>
</dbReference>
<evidence type="ECO:0000259" key="5">
    <source>
        <dbReference type="PROSITE" id="PS50977"/>
    </source>
</evidence>
<comment type="caution">
    <text evidence="6">The sequence shown here is derived from an EMBL/GenBank/DDBJ whole genome shotgun (WGS) entry which is preliminary data.</text>
</comment>
<keyword evidence="3" id="KW-0804">Transcription</keyword>
<dbReference type="PROSITE" id="PS50977">
    <property type="entry name" value="HTH_TETR_2"/>
    <property type="match status" value="1"/>
</dbReference>
<dbReference type="Pfam" id="PF00440">
    <property type="entry name" value="TetR_N"/>
    <property type="match status" value="1"/>
</dbReference>
<protein>
    <submittedName>
        <fullName evidence="6">TetR/AcrR family transcriptional regulator</fullName>
    </submittedName>
</protein>
<dbReference type="PRINTS" id="PR00455">
    <property type="entry name" value="HTHTETR"/>
</dbReference>